<dbReference type="GO" id="GO:0004252">
    <property type="term" value="F:serine-type endopeptidase activity"/>
    <property type="evidence" value="ECO:0007669"/>
    <property type="project" value="UniProtKB-UniRule"/>
</dbReference>
<keyword evidence="4 5" id="KW-0720">Serine protease</keyword>
<dbReference type="InterPro" id="IPR051048">
    <property type="entry name" value="Peptidase_S8/S53_subtilisin"/>
</dbReference>
<dbReference type="RefSeq" id="XP_007838522.1">
    <property type="nucleotide sequence ID" value="XM_007840331.1"/>
</dbReference>
<accession>W3WR96</accession>
<sequence>MDSTIQVAPDLSMPTGRQLLRLAHDVFERICHIAVDLCNTIPDTAQRRKSRIRKLANELSIARRTIARLNTKSISIAHHDELQNKLRELVIYMEMLCRCDCLQGPGSLQTGQCPMLYTLLSLTTTQLPEFDPITEGIENKVRRNLLVFAGWSRDQRQMYLEKLVCFSGLARGDTLPYKEGWPREHDHTLSDLSRRNKSMLHRAFLRNLDCDCDKSHEVRLSLKGFVSRGRSHRAGNNTSFNEDVLMRSMSPVPSVWRDIQFRVTIGTGNATPLGQQSIPLNARTFCALVRSGHELNSRLRLEVRNSQFHQLQGVDPHMQMDLYPSHSLRDILQTHRLSNKDKLVLSYIIARSFWQYYDSQWMNRNWTSDSIHFFFKPPQNLERFPGSIYANDPYLAASFEEPLKTYDEFAGSIDVAYKYPRVLALCTILLEIVCGPQLERNSHDTIEQRFNDQFAQALRYAGDNSVWHSFEYKEFREALQTCLVSKTFDLATTRHGSEWAHDLEHRRKILHDNLVYPLHSLIRGLRFESELIRIEPLSLRGAGTERREASASREWMEAIYDAHLRTKALLDPLPTGETNTRSVRVAVLDTGCDTCAAFFQPFESARQIAKWRDFAGESSEPVDEEGHGTHCTSLVMKMAPEAEIYLARIAKRRDDIADAVEAICNAIAWASNEWDVDIITMSFGFNEHVREIRTSLIAAERMKKNQLLLFAAASNSGANLPEMFPACCDSVISIRQTDRYGAFSVENPPMNLRDAYVYGTLGRRVPSSWSLPETGEVAKSGCSVATAIAAGIATMILTHATLGFPSNDYPPPEVHGLWTRPGMLAMFERLSIEVEPPSRQRFLSPAEFYARNGNTAEAVRALLEEVSNSY</sequence>
<dbReference type="InterPro" id="IPR015500">
    <property type="entry name" value="Peptidase_S8_subtilisin-rel"/>
</dbReference>
<evidence type="ECO:0000256" key="1">
    <source>
        <dbReference type="ARBA" id="ARBA00011073"/>
    </source>
</evidence>
<evidence type="ECO:0000259" key="7">
    <source>
        <dbReference type="Pfam" id="PF24476"/>
    </source>
</evidence>
<evidence type="ECO:0000256" key="5">
    <source>
        <dbReference type="PROSITE-ProRule" id="PRU01240"/>
    </source>
</evidence>
<dbReference type="PROSITE" id="PS51892">
    <property type="entry name" value="SUBTILASE"/>
    <property type="match status" value="1"/>
</dbReference>
<dbReference type="EMBL" id="KI912117">
    <property type="protein sequence ID" value="ETS76363.1"/>
    <property type="molecule type" value="Genomic_DNA"/>
</dbReference>
<dbReference type="Proteomes" id="UP000030651">
    <property type="component" value="Unassembled WGS sequence"/>
</dbReference>
<keyword evidence="2 5" id="KW-0645">Protease</keyword>
<dbReference type="Gene3D" id="3.40.50.200">
    <property type="entry name" value="Peptidase S8/S53 domain"/>
    <property type="match status" value="1"/>
</dbReference>
<dbReference type="Pfam" id="PF24476">
    <property type="entry name" value="DUF7580"/>
    <property type="match status" value="1"/>
</dbReference>
<name>W3WR96_PESFW</name>
<dbReference type="InterPro" id="IPR036852">
    <property type="entry name" value="Peptidase_S8/S53_dom_sf"/>
</dbReference>
<feature type="domain" description="DUF7580" evidence="7">
    <location>
        <begin position="193"/>
        <end position="520"/>
    </location>
</feature>
<feature type="active site" description="Charge relay system" evidence="5">
    <location>
        <position position="589"/>
    </location>
</feature>
<dbReference type="PRINTS" id="PR00723">
    <property type="entry name" value="SUBTILISIN"/>
</dbReference>
<dbReference type="PANTHER" id="PTHR43399">
    <property type="entry name" value="SUBTILISIN-RELATED"/>
    <property type="match status" value="1"/>
</dbReference>
<dbReference type="eggNOG" id="ENOG502S0RE">
    <property type="taxonomic scope" value="Eukaryota"/>
</dbReference>
<dbReference type="GeneID" id="19276763"/>
<keyword evidence="3 5" id="KW-0378">Hydrolase</keyword>
<dbReference type="KEGG" id="pfy:PFICI_11750"/>
<evidence type="ECO:0000259" key="6">
    <source>
        <dbReference type="Pfam" id="PF00082"/>
    </source>
</evidence>
<dbReference type="CDD" id="cd00306">
    <property type="entry name" value="Peptidases_S8_S53"/>
    <property type="match status" value="1"/>
</dbReference>
<evidence type="ECO:0000256" key="3">
    <source>
        <dbReference type="ARBA" id="ARBA00022801"/>
    </source>
</evidence>
<dbReference type="GO" id="GO:0006508">
    <property type="term" value="P:proteolysis"/>
    <property type="evidence" value="ECO:0007669"/>
    <property type="project" value="UniProtKB-KW"/>
</dbReference>
<dbReference type="PANTHER" id="PTHR43399:SF4">
    <property type="entry name" value="CELL WALL-ASSOCIATED PROTEASE"/>
    <property type="match status" value="1"/>
</dbReference>
<proteinExistence type="inferred from homology"/>
<dbReference type="InterPro" id="IPR000209">
    <property type="entry name" value="Peptidase_S8/S53_dom"/>
</dbReference>
<feature type="active site" description="Charge relay system" evidence="5">
    <location>
        <position position="783"/>
    </location>
</feature>
<feature type="domain" description="Peptidase S8/S53" evidence="6">
    <location>
        <begin position="582"/>
        <end position="798"/>
    </location>
</feature>
<evidence type="ECO:0000256" key="2">
    <source>
        <dbReference type="ARBA" id="ARBA00022670"/>
    </source>
</evidence>
<organism evidence="8 9">
    <name type="scientific">Pestalotiopsis fici (strain W106-1 / CGMCC3.15140)</name>
    <dbReference type="NCBI Taxonomy" id="1229662"/>
    <lineage>
        <taxon>Eukaryota</taxon>
        <taxon>Fungi</taxon>
        <taxon>Dikarya</taxon>
        <taxon>Ascomycota</taxon>
        <taxon>Pezizomycotina</taxon>
        <taxon>Sordariomycetes</taxon>
        <taxon>Xylariomycetidae</taxon>
        <taxon>Amphisphaeriales</taxon>
        <taxon>Sporocadaceae</taxon>
        <taxon>Pestalotiopsis</taxon>
    </lineage>
</organism>
<dbReference type="InParanoid" id="W3WR96"/>
<dbReference type="SUPFAM" id="SSF52743">
    <property type="entry name" value="Subtilisin-like"/>
    <property type="match status" value="1"/>
</dbReference>
<dbReference type="InterPro" id="IPR056002">
    <property type="entry name" value="DUF7580"/>
</dbReference>
<keyword evidence="9" id="KW-1185">Reference proteome</keyword>
<evidence type="ECO:0000313" key="8">
    <source>
        <dbReference type="EMBL" id="ETS76363.1"/>
    </source>
</evidence>
<evidence type="ECO:0000256" key="4">
    <source>
        <dbReference type="ARBA" id="ARBA00022825"/>
    </source>
</evidence>
<feature type="active site" description="Charge relay system" evidence="5">
    <location>
        <position position="627"/>
    </location>
</feature>
<dbReference type="AlphaFoldDB" id="W3WR96"/>
<dbReference type="OMA" id="VFERICH"/>
<evidence type="ECO:0000313" key="9">
    <source>
        <dbReference type="Proteomes" id="UP000030651"/>
    </source>
</evidence>
<comment type="similarity">
    <text evidence="1 5">Belongs to the peptidase S8 family.</text>
</comment>
<gene>
    <name evidence="8" type="ORF">PFICI_11750</name>
</gene>
<reference evidence="9" key="1">
    <citation type="journal article" date="2015" name="BMC Genomics">
        <title>Genomic and transcriptomic analysis of the endophytic fungus Pestalotiopsis fici reveals its lifestyle and high potential for synthesis of natural products.</title>
        <authorList>
            <person name="Wang X."/>
            <person name="Zhang X."/>
            <person name="Liu L."/>
            <person name="Xiang M."/>
            <person name="Wang W."/>
            <person name="Sun X."/>
            <person name="Che Y."/>
            <person name="Guo L."/>
            <person name="Liu G."/>
            <person name="Guo L."/>
            <person name="Wang C."/>
            <person name="Yin W.B."/>
            <person name="Stadler M."/>
            <person name="Zhang X."/>
            <person name="Liu X."/>
        </authorList>
    </citation>
    <scope>NUCLEOTIDE SEQUENCE [LARGE SCALE GENOMIC DNA]</scope>
    <source>
        <strain evidence="9">W106-1 / CGMCC3.15140</strain>
    </source>
</reference>
<dbReference type="OrthoDB" id="206201at2759"/>
<dbReference type="Pfam" id="PF00082">
    <property type="entry name" value="Peptidase_S8"/>
    <property type="match status" value="1"/>
</dbReference>
<protein>
    <submittedName>
        <fullName evidence="8">Uncharacterized protein</fullName>
    </submittedName>
</protein>
<dbReference type="HOGENOM" id="CLU_009240_1_0_1"/>